<dbReference type="AlphaFoldDB" id="J3MY65"/>
<proteinExistence type="predicted"/>
<feature type="region of interest" description="Disordered" evidence="1">
    <location>
        <begin position="1"/>
        <end position="94"/>
    </location>
</feature>
<sequence>MRASTCPRRPRRGGCRRRRRRRRRRWRRSSPRRRAARRGASRPSTTMTSSRTLRWTAGTSGSGYARKEDMRQQPVKMSGGCTDQTCPNESFLYP</sequence>
<dbReference type="Proteomes" id="UP000006038">
    <property type="component" value="Chromosome 9"/>
</dbReference>
<reference evidence="2" key="2">
    <citation type="submission" date="2013-04" db="UniProtKB">
        <authorList>
            <consortium name="EnsemblPlants"/>
        </authorList>
    </citation>
    <scope>IDENTIFICATION</scope>
</reference>
<dbReference type="OMA" id="TCPNESF"/>
<name>J3MY65_ORYBR</name>
<keyword evidence="3" id="KW-1185">Reference proteome</keyword>
<dbReference type="Gramene" id="OB09G19440.1">
    <property type="protein sequence ID" value="OB09G19440.1"/>
    <property type="gene ID" value="OB09G19440"/>
</dbReference>
<feature type="compositionally biased region" description="Low complexity" evidence="1">
    <location>
        <begin position="41"/>
        <end position="56"/>
    </location>
</feature>
<protein>
    <submittedName>
        <fullName evidence="2">Uncharacterized protein</fullName>
    </submittedName>
</protein>
<evidence type="ECO:0000313" key="2">
    <source>
        <dbReference type="EnsemblPlants" id="OB09G19440.1"/>
    </source>
</evidence>
<evidence type="ECO:0000256" key="1">
    <source>
        <dbReference type="SAM" id="MobiDB-lite"/>
    </source>
</evidence>
<accession>J3MY65</accession>
<organism evidence="2">
    <name type="scientific">Oryza brachyantha</name>
    <name type="common">malo sina</name>
    <dbReference type="NCBI Taxonomy" id="4533"/>
    <lineage>
        <taxon>Eukaryota</taxon>
        <taxon>Viridiplantae</taxon>
        <taxon>Streptophyta</taxon>
        <taxon>Embryophyta</taxon>
        <taxon>Tracheophyta</taxon>
        <taxon>Spermatophyta</taxon>
        <taxon>Magnoliopsida</taxon>
        <taxon>Liliopsida</taxon>
        <taxon>Poales</taxon>
        <taxon>Poaceae</taxon>
        <taxon>BOP clade</taxon>
        <taxon>Oryzoideae</taxon>
        <taxon>Oryzeae</taxon>
        <taxon>Oryzinae</taxon>
        <taxon>Oryza</taxon>
    </lineage>
</organism>
<reference evidence="2" key="1">
    <citation type="journal article" date="2013" name="Nat. Commun.">
        <title>Whole-genome sequencing of Oryza brachyantha reveals mechanisms underlying Oryza genome evolution.</title>
        <authorList>
            <person name="Chen J."/>
            <person name="Huang Q."/>
            <person name="Gao D."/>
            <person name="Wang J."/>
            <person name="Lang Y."/>
            <person name="Liu T."/>
            <person name="Li B."/>
            <person name="Bai Z."/>
            <person name="Luis Goicoechea J."/>
            <person name="Liang C."/>
            <person name="Chen C."/>
            <person name="Zhang W."/>
            <person name="Sun S."/>
            <person name="Liao Y."/>
            <person name="Zhang X."/>
            <person name="Yang L."/>
            <person name="Song C."/>
            <person name="Wang M."/>
            <person name="Shi J."/>
            <person name="Liu G."/>
            <person name="Liu J."/>
            <person name="Zhou H."/>
            <person name="Zhou W."/>
            <person name="Yu Q."/>
            <person name="An N."/>
            <person name="Chen Y."/>
            <person name="Cai Q."/>
            <person name="Wang B."/>
            <person name="Liu B."/>
            <person name="Min J."/>
            <person name="Huang Y."/>
            <person name="Wu H."/>
            <person name="Li Z."/>
            <person name="Zhang Y."/>
            <person name="Yin Y."/>
            <person name="Song W."/>
            <person name="Jiang J."/>
            <person name="Jackson S.A."/>
            <person name="Wing R.A."/>
            <person name="Wang J."/>
            <person name="Chen M."/>
        </authorList>
    </citation>
    <scope>NUCLEOTIDE SEQUENCE [LARGE SCALE GENOMIC DNA]</scope>
    <source>
        <strain evidence="2">cv. IRGC 101232</strain>
    </source>
</reference>
<dbReference type="HOGENOM" id="CLU_172119_0_0_1"/>
<feature type="compositionally biased region" description="Basic residues" evidence="1">
    <location>
        <begin position="8"/>
        <end position="40"/>
    </location>
</feature>
<evidence type="ECO:0000313" key="3">
    <source>
        <dbReference type="Proteomes" id="UP000006038"/>
    </source>
</evidence>
<dbReference type="EnsemblPlants" id="OB09G19440.1">
    <property type="protein sequence ID" value="OB09G19440.1"/>
    <property type="gene ID" value="OB09G19440"/>
</dbReference>